<dbReference type="GO" id="GO:0008237">
    <property type="term" value="F:metallopeptidase activity"/>
    <property type="evidence" value="ECO:0007669"/>
    <property type="project" value="UniProtKB-KW"/>
</dbReference>
<keyword evidence="1" id="KW-0482">Metalloprotease</keyword>
<proteinExistence type="predicted"/>
<evidence type="ECO:0000313" key="1">
    <source>
        <dbReference type="EMBL" id="CAA3006107.1"/>
    </source>
</evidence>
<keyword evidence="1" id="KW-0645">Protease</keyword>
<sequence length="119" mass="13968">MEDVSQHCFFEQFGDYMGKKGAHKLDADIIKDVQMLKRGLHTMEFITIYHFVAMVLNISEEDKQLVAYLDDIYEDSRGDKMVVRYEKVLKKATTLLSVPFVCYRQFDNDDIKAFDITRV</sequence>
<dbReference type="EMBL" id="CACTIH010007257">
    <property type="protein sequence ID" value="CAA3006107.1"/>
    <property type="molecule type" value="Genomic_DNA"/>
</dbReference>
<evidence type="ECO:0000313" key="2">
    <source>
        <dbReference type="Proteomes" id="UP000594638"/>
    </source>
</evidence>
<protein>
    <submittedName>
        <fullName evidence="1">ATP-dependent zinc metalloprotease FtsH</fullName>
    </submittedName>
</protein>
<keyword evidence="2" id="KW-1185">Reference proteome</keyword>
<comment type="caution">
    <text evidence="1">The sequence shown here is derived from an EMBL/GenBank/DDBJ whole genome shotgun (WGS) entry which is preliminary data.</text>
</comment>
<dbReference type="Proteomes" id="UP000594638">
    <property type="component" value="Unassembled WGS sequence"/>
</dbReference>
<dbReference type="OrthoDB" id="1883212at2759"/>
<keyword evidence="1" id="KW-0378">Hydrolase</keyword>
<dbReference type="Gramene" id="OE9A117897T1">
    <property type="protein sequence ID" value="OE9A117897C1"/>
    <property type="gene ID" value="OE9A117897"/>
</dbReference>
<gene>
    <name evidence="1" type="ORF">OLEA9_A117897</name>
</gene>
<dbReference type="AlphaFoldDB" id="A0A8S0TL90"/>
<organism evidence="1 2">
    <name type="scientific">Olea europaea subsp. europaea</name>
    <dbReference type="NCBI Taxonomy" id="158383"/>
    <lineage>
        <taxon>Eukaryota</taxon>
        <taxon>Viridiplantae</taxon>
        <taxon>Streptophyta</taxon>
        <taxon>Embryophyta</taxon>
        <taxon>Tracheophyta</taxon>
        <taxon>Spermatophyta</taxon>
        <taxon>Magnoliopsida</taxon>
        <taxon>eudicotyledons</taxon>
        <taxon>Gunneridae</taxon>
        <taxon>Pentapetalae</taxon>
        <taxon>asterids</taxon>
        <taxon>lamiids</taxon>
        <taxon>Lamiales</taxon>
        <taxon>Oleaceae</taxon>
        <taxon>Oleeae</taxon>
        <taxon>Olea</taxon>
    </lineage>
</organism>
<reference evidence="1 2" key="1">
    <citation type="submission" date="2019-12" db="EMBL/GenBank/DDBJ databases">
        <authorList>
            <person name="Alioto T."/>
            <person name="Alioto T."/>
            <person name="Gomez Garrido J."/>
        </authorList>
    </citation>
    <scope>NUCLEOTIDE SEQUENCE [LARGE SCALE GENOMIC DNA]</scope>
</reference>
<accession>A0A8S0TL90</accession>
<name>A0A8S0TL90_OLEEU</name>